<evidence type="ECO:0000313" key="3">
    <source>
        <dbReference type="Proteomes" id="UP000315295"/>
    </source>
</evidence>
<organism evidence="2 3">
    <name type="scientific">Malus baccata</name>
    <name type="common">Siberian crab apple</name>
    <name type="synonym">Pyrus baccata</name>
    <dbReference type="NCBI Taxonomy" id="106549"/>
    <lineage>
        <taxon>Eukaryota</taxon>
        <taxon>Viridiplantae</taxon>
        <taxon>Streptophyta</taxon>
        <taxon>Embryophyta</taxon>
        <taxon>Tracheophyta</taxon>
        <taxon>Spermatophyta</taxon>
        <taxon>Magnoliopsida</taxon>
        <taxon>eudicotyledons</taxon>
        <taxon>Gunneridae</taxon>
        <taxon>Pentapetalae</taxon>
        <taxon>rosids</taxon>
        <taxon>fabids</taxon>
        <taxon>Rosales</taxon>
        <taxon>Rosaceae</taxon>
        <taxon>Amygdaloideae</taxon>
        <taxon>Maleae</taxon>
        <taxon>Malus</taxon>
    </lineage>
</organism>
<feature type="region of interest" description="Disordered" evidence="1">
    <location>
        <begin position="1"/>
        <end position="60"/>
    </location>
</feature>
<feature type="compositionally biased region" description="Polar residues" evidence="1">
    <location>
        <begin position="20"/>
        <end position="31"/>
    </location>
</feature>
<evidence type="ECO:0000256" key="1">
    <source>
        <dbReference type="SAM" id="MobiDB-lite"/>
    </source>
</evidence>
<dbReference type="EMBL" id="VIEB01000005">
    <property type="protein sequence ID" value="TQE14169.1"/>
    <property type="molecule type" value="Genomic_DNA"/>
</dbReference>
<sequence length="60" mass="6459">MEPRATVMETSESEPEERSQAQPSILESRTTPTKKRTRAQDPDLAQGPGEDSGNSPAFGA</sequence>
<comment type="caution">
    <text evidence="2">The sequence shown here is derived from an EMBL/GenBank/DDBJ whole genome shotgun (WGS) entry which is preliminary data.</text>
</comment>
<evidence type="ECO:0000313" key="2">
    <source>
        <dbReference type="EMBL" id="TQE14169.1"/>
    </source>
</evidence>
<name>A0A540NT36_MALBA</name>
<proteinExistence type="predicted"/>
<keyword evidence="3" id="KW-1185">Reference proteome</keyword>
<gene>
    <name evidence="2" type="ORF">C1H46_000088</name>
</gene>
<protein>
    <submittedName>
        <fullName evidence="2">Uncharacterized protein</fullName>
    </submittedName>
</protein>
<accession>A0A540NT36</accession>
<dbReference type="AlphaFoldDB" id="A0A540NT36"/>
<dbReference type="Proteomes" id="UP000315295">
    <property type="component" value="Unassembled WGS sequence"/>
</dbReference>
<reference evidence="2 3" key="1">
    <citation type="journal article" date="2019" name="G3 (Bethesda)">
        <title>Sequencing of a Wild Apple (Malus baccata) Genome Unravels the Differences Between Cultivated and Wild Apple Species Regarding Disease Resistance and Cold Tolerance.</title>
        <authorList>
            <person name="Chen X."/>
        </authorList>
    </citation>
    <scope>NUCLEOTIDE SEQUENCE [LARGE SCALE GENOMIC DNA]</scope>
    <source>
        <strain evidence="3">cv. Shandingzi</strain>
        <tissue evidence="2">Leaves</tissue>
    </source>
</reference>